<name>A0ABP9H5M8_9ACTN</name>
<keyword evidence="2" id="KW-1185">Reference proteome</keyword>
<reference evidence="2" key="1">
    <citation type="journal article" date="2019" name="Int. J. Syst. Evol. Microbiol.">
        <title>The Global Catalogue of Microorganisms (GCM) 10K type strain sequencing project: providing services to taxonomists for standard genome sequencing and annotation.</title>
        <authorList>
            <consortium name="The Broad Institute Genomics Platform"/>
            <consortium name="The Broad Institute Genome Sequencing Center for Infectious Disease"/>
            <person name="Wu L."/>
            <person name="Ma J."/>
        </authorList>
    </citation>
    <scope>NUCLEOTIDE SEQUENCE [LARGE SCALE GENOMIC DNA]</scope>
    <source>
        <strain evidence="2">JCM 17986</strain>
    </source>
</reference>
<comment type="caution">
    <text evidence="1">The sequence shown here is derived from an EMBL/GenBank/DDBJ whole genome shotgun (WGS) entry which is preliminary data.</text>
</comment>
<proteinExistence type="predicted"/>
<dbReference type="Proteomes" id="UP001500466">
    <property type="component" value="Unassembled WGS sequence"/>
</dbReference>
<dbReference type="EMBL" id="BAABHS010000007">
    <property type="protein sequence ID" value="GAA4960786.1"/>
    <property type="molecule type" value="Genomic_DNA"/>
</dbReference>
<organism evidence="1 2">
    <name type="scientific">Yinghuangia aomiensis</name>
    <dbReference type="NCBI Taxonomy" id="676205"/>
    <lineage>
        <taxon>Bacteria</taxon>
        <taxon>Bacillati</taxon>
        <taxon>Actinomycetota</taxon>
        <taxon>Actinomycetes</taxon>
        <taxon>Kitasatosporales</taxon>
        <taxon>Streptomycetaceae</taxon>
        <taxon>Yinghuangia</taxon>
    </lineage>
</organism>
<evidence type="ECO:0000313" key="1">
    <source>
        <dbReference type="EMBL" id="GAA4960786.1"/>
    </source>
</evidence>
<accession>A0ABP9H5M8</accession>
<gene>
    <name evidence="1" type="ORF">GCM10023205_25180</name>
</gene>
<evidence type="ECO:0000313" key="2">
    <source>
        <dbReference type="Proteomes" id="UP001500466"/>
    </source>
</evidence>
<sequence length="104" mass="11387">MTQENGSPLLARGPRHYGPALAMQLRPRHGAAPIHPLRGARQGNLGDHRPTYRARLGAARWPPPFALLAYNGGWDEDEYVIDTIGLTITDEHLPTRASGGDAER</sequence>
<protein>
    <submittedName>
        <fullName evidence="1">Uncharacterized protein</fullName>
    </submittedName>
</protein>